<comment type="similarity">
    <text evidence="2">Belongs to the ODC antizyme family.</text>
</comment>
<dbReference type="InterPro" id="IPR016181">
    <property type="entry name" value="Acyl_CoA_acyltransferase"/>
</dbReference>
<dbReference type="InterPro" id="IPR002993">
    <property type="entry name" value="ODC_AZ"/>
</dbReference>
<dbReference type="InterPro" id="IPR037176">
    <property type="entry name" value="Osmotin/thaumatin-like_sf"/>
</dbReference>
<feature type="region of interest" description="Disordered" evidence="5">
    <location>
        <begin position="464"/>
        <end position="534"/>
    </location>
</feature>
<keyword evidence="8" id="KW-1185">Reference proteome</keyword>
<evidence type="ECO:0000256" key="3">
    <source>
        <dbReference type="ARBA" id="ARBA00011486"/>
    </source>
</evidence>
<dbReference type="STRING" id="1230097.A0A423WIG8"/>
<evidence type="ECO:0000256" key="1">
    <source>
        <dbReference type="ARBA" id="ARBA00002307"/>
    </source>
</evidence>
<dbReference type="GO" id="GO:0075523">
    <property type="term" value="P:viral translational frameshifting"/>
    <property type="evidence" value="ECO:0007669"/>
    <property type="project" value="UniProtKB-KW"/>
</dbReference>
<reference evidence="7 8" key="1">
    <citation type="submission" date="2015-09" db="EMBL/GenBank/DDBJ databases">
        <title>Host preference determinants of Valsa canker pathogens revealed by comparative genomics.</title>
        <authorList>
            <person name="Yin Z."/>
            <person name="Huang L."/>
        </authorList>
    </citation>
    <scope>NUCLEOTIDE SEQUENCE [LARGE SCALE GENOMIC DNA]</scope>
    <source>
        <strain evidence="7 8">SXYLt</strain>
    </source>
</reference>
<dbReference type="InParanoid" id="A0A423WIG8"/>
<dbReference type="EMBL" id="LKEB01000050">
    <property type="protein sequence ID" value="ROW03179.1"/>
    <property type="molecule type" value="Genomic_DNA"/>
</dbReference>
<dbReference type="Pfam" id="PF02100">
    <property type="entry name" value="ODC_AZ"/>
    <property type="match status" value="1"/>
</dbReference>
<accession>A0A423WIG8</accession>
<name>A0A423WIG8_9PEZI</name>
<evidence type="ECO:0000256" key="2">
    <source>
        <dbReference type="ARBA" id="ARBA00008796"/>
    </source>
</evidence>
<dbReference type="InterPro" id="IPR024655">
    <property type="entry name" value="Asl1_glyco_hydro_catalytic"/>
</dbReference>
<organism evidence="7 8">
    <name type="scientific">Cytospora leucostoma</name>
    <dbReference type="NCBI Taxonomy" id="1230097"/>
    <lineage>
        <taxon>Eukaryota</taxon>
        <taxon>Fungi</taxon>
        <taxon>Dikarya</taxon>
        <taxon>Ascomycota</taxon>
        <taxon>Pezizomycotina</taxon>
        <taxon>Sordariomycetes</taxon>
        <taxon>Sordariomycetidae</taxon>
        <taxon>Diaporthales</taxon>
        <taxon>Cytosporaceae</taxon>
        <taxon>Cytospora</taxon>
    </lineage>
</organism>
<dbReference type="Gene3D" id="3.40.630.60">
    <property type="match status" value="1"/>
</dbReference>
<dbReference type="OrthoDB" id="5959761at2759"/>
<comment type="function">
    <text evidence="1">Ornithine decarboxylase (ODC) antizyme protein that negatively regulates ODC activity and intracellular polyamine biosynthesis in response to increased intracellular polyamine levels. Binds to ODC monomers, inhibiting the assembly of the functional ODC homodimer, and targets the monomers for ubiquitin-independent proteolytic destruction by the 26S proteasome.</text>
</comment>
<proteinExistence type="inferred from homology"/>
<gene>
    <name evidence="7" type="ORF">VPNG_08177</name>
</gene>
<dbReference type="InterPro" id="IPR053183">
    <property type="entry name" value="ASL1"/>
</dbReference>
<evidence type="ECO:0000259" key="6">
    <source>
        <dbReference type="Pfam" id="PF11790"/>
    </source>
</evidence>
<evidence type="ECO:0000256" key="5">
    <source>
        <dbReference type="SAM" id="MobiDB-lite"/>
    </source>
</evidence>
<protein>
    <recommendedName>
        <fullName evidence="6">Asl1-like glycosyl hydrolase catalytic domain-containing protein</fullName>
    </recommendedName>
</protein>
<dbReference type="GO" id="GO:0009277">
    <property type="term" value="C:fungal-type cell wall"/>
    <property type="evidence" value="ECO:0007669"/>
    <property type="project" value="TreeGrafter"/>
</dbReference>
<dbReference type="GO" id="GO:0008073">
    <property type="term" value="F:ornithine decarboxylase inhibitor activity"/>
    <property type="evidence" value="ECO:0007669"/>
    <property type="project" value="InterPro"/>
</dbReference>
<dbReference type="SUPFAM" id="SSF49870">
    <property type="entry name" value="Osmotin, thaumatin-like protein"/>
    <property type="match status" value="1"/>
</dbReference>
<dbReference type="Gene3D" id="3.20.20.80">
    <property type="entry name" value="Glycosidases"/>
    <property type="match status" value="1"/>
</dbReference>
<dbReference type="Pfam" id="PF11790">
    <property type="entry name" value="Glyco_hydro_cc"/>
    <property type="match status" value="1"/>
</dbReference>
<dbReference type="AlphaFoldDB" id="A0A423WIG8"/>
<evidence type="ECO:0000256" key="4">
    <source>
        <dbReference type="ARBA" id="ARBA00022758"/>
    </source>
</evidence>
<dbReference type="InterPro" id="IPR017853">
    <property type="entry name" value="GH"/>
</dbReference>
<feature type="domain" description="Asl1-like glycosyl hydrolase catalytic" evidence="6">
    <location>
        <begin position="26"/>
        <end position="249"/>
    </location>
</feature>
<dbReference type="GO" id="GO:0071966">
    <property type="term" value="P:fungal-type cell wall polysaccharide metabolic process"/>
    <property type="evidence" value="ECO:0007669"/>
    <property type="project" value="TreeGrafter"/>
</dbReference>
<dbReference type="Proteomes" id="UP000285146">
    <property type="component" value="Unassembled WGS sequence"/>
</dbReference>
<dbReference type="PANTHER" id="PTHR34154">
    <property type="entry name" value="ALKALI-SENSITIVE LINKAGE PROTEIN 1"/>
    <property type="match status" value="1"/>
</dbReference>
<comment type="subunit">
    <text evidence="3">Interacts with ODC and thereby sterically blocks ODC homodimerization.</text>
</comment>
<keyword evidence="4" id="KW-0688">Ribosomal frameshifting</keyword>
<dbReference type="SUPFAM" id="SSF51445">
    <property type="entry name" value="(Trans)glycosidases"/>
    <property type="match status" value="1"/>
</dbReference>
<evidence type="ECO:0000313" key="7">
    <source>
        <dbReference type="EMBL" id="ROW03179.1"/>
    </source>
</evidence>
<sequence>MAPSKRGLGWPYDNQEGAFKPYDQAIRSGQLTWLFNWEMWKPKGFPAGLNYVPQVRTGAEAAQIDQYLSTIGAKNFHHFIGFNEPDNTGQANMQVAQAVQLWKQYVLPAKKKFGFKLGSPAVTNSAAGKKWLQTFLRMLDVHAEVDFIVLHWYGLNVKELENYLEDMHKTFNKPIWLNEFACTTFGGKTPSEQEVEQFEREALKFLDGKDYVERYAWFGAATNNGSMGGVAVVNELAKNGQLTAVGKVYCQKSEVHSAAVNSAAASETKEAVAEVAAAAAPEEKHAQLHIVSRAVEAQPGIQLTNKSKKEETYYFFNNYWNGNGTAGANFDHPEKPTKLKPGASTFVALPASFKGRVQRGKLIPSTWAEFQLSADSDHKAWGDISLEQGYDGPAMIRATDGSNNANGFTNDILAGAPAAAKQKRSDGRECIASTVGNWLGGKNQAAIDYEKRVVGQKKAYIEGGSGTDVVSSKNKRLGGQSGIPEVPISGLPSPPSSPPLAAITSSNELALIPKPNKQGQSTPNSAARSRRGGAALRIREECERFFCETMMAVFYGERNGHTAVSGLTGVYQHQYQTNSSNGSHLPRHDSGSDAGSSLHSVDSGYFGSYSSTNNHHQAVDYRRPSAQEEKYVDTRVNGTVEATQWLEIWDYQGANSFCAFVAEDFALNEKALFVFFDAGVVGRDLKKSLVALIELAESPLACSQLIVCLDRSIEPDDAKTLTKGLQWAGFELATLDHWAGGVDVTSKEWLFMGMEV</sequence>
<dbReference type="InterPro" id="IPR038581">
    <property type="entry name" value="ODC_AZ_sf"/>
</dbReference>
<comment type="caution">
    <text evidence="7">The sequence shown here is derived from an EMBL/GenBank/DDBJ whole genome shotgun (WGS) entry which is preliminary data.</text>
</comment>
<feature type="region of interest" description="Disordered" evidence="5">
    <location>
        <begin position="576"/>
        <end position="598"/>
    </location>
</feature>
<dbReference type="PANTHER" id="PTHR34154:SF3">
    <property type="entry name" value="ALKALI-SENSITIVE LINKAGE PROTEIN 1"/>
    <property type="match status" value="1"/>
</dbReference>
<dbReference type="SUPFAM" id="SSF55729">
    <property type="entry name" value="Acyl-CoA N-acyltransferases (Nat)"/>
    <property type="match status" value="1"/>
</dbReference>
<evidence type="ECO:0000313" key="8">
    <source>
        <dbReference type="Proteomes" id="UP000285146"/>
    </source>
</evidence>